<dbReference type="InterPro" id="IPR015424">
    <property type="entry name" value="PyrdxlP-dep_Trfase"/>
</dbReference>
<dbReference type="InterPro" id="IPR023010">
    <property type="entry name" value="GcvPA"/>
</dbReference>
<name>X1MHP9_9ZZZZ</name>
<reference evidence="3" key="1">
    <citation type="journal article" date="2014" name="Front. Microbiol.">
        <title>High frequency of phylogenetically diverse reductive dehalogenase-homologous genes in deep subseafloor sedimentary metagenomes.</title>
        <authorList>
            <person name="Kawai M."/>
            <person name="Futagami T."/>
            <person name="Toyoda A."/>
            <person name="Takaki Y."/>
            <person name="Nishi S."/>
            <person name="Hori S."/>
            <person name="Arai W."/>
            <person name="Tsubouchi T."/>
            <person name="Morono Y."/>
            <person name="Uchiyama I."/>
            <person name="Ito T."/>
            <person name="Fujiyama A."/>
            <person name="Inagaki F."/>
            <person name="Takami H."/>
        </authorList>
    </citation>
    <scope>NUCLEOTIDE SEQUENCE</scope>
    <source>
        <strain evidence="3">Expedition CK06-06</strain>
    </source>
</reference>
<dbReference type="Gene3D" id="3.90.1150.10">
    <property type="entry name" value="Aspartate Aminotransferase, domain 1"/>
    <property type="match status" value="1"/>
</dbReference>
<dbReference type="SUPFAM" id="SSF53383">
    <property type="entry name" value="PLP-dependent transferases"/>
    <property type="match status" value="1"/>
</dbReference>
<sequence>MMQKQVRQMPGRIVGKTVDAEGKPGYVLTLVTREQYVRRERATSNICTSEALMALAAAVYLATLGKRGLRQVAELCYHKAHYAAEAIGKLKGYSLAFQPPFFKEFVIRCPVAPRKINHALFKEGIIGGLDISHIIDNGMLLCVTEVNTKQ</sequence>
<dbReference type="InterPro" id="IPR049315">
    <property type="entry name" value="GDC-P_N"/>
</dbReference>
<evidence type="ECO:0000259" key="2">
    <source>
        <dbReference type="Pfam" id="PF02347"/>
    </source>
</evidence>
<dbReference type="Pfam" id="PF02347">
    <property type="entry name" value="GDC-P"/>
    <property type="match status" value="1"/>
</dbReference>
<dbReference type="PANTHER" id="PTHR42806:SF1">
    <property type="entry name" value="GLYCINE DEHYDROGENASE (DECARBOXYLATING)"/>
    <property type="match status" value="1"/>
</dbReference>
<keyword evidence="1" id="KW-0560">Oxidoreductase</keyword>
<comment type="caution">
    <text evidence="3">The sequence shown here is derived from an EMBL/GenBank/DDBJ whole genome shotgun (WGS) entry which is preliminary data.</text>
</comment>
<proteinExistence type="predicted"/>
<dbReference type="GO" id="GO:0009116">
    <property type="term" value="P:nucleoside metabolic process"/>
    <property type="evidence" value="ECO:0007669"/>
    <property type="project" value="InterPro"/>
</dbReference>
<accession>X1MHP9</accession>
<evidence type="ECO:0000313" key="3">
    <source>
        <dbReference type="EMBL" id="GAI14235.1"/>
    </source>
</evidence>
<feature type="domain" description="Glycine cleavage system P-protein N-terminal" evidence="2">
    <location>
        <begin position="3"/>
        <end position="150"/>
    </location>
</feature>
<dbReference type="GO" id="GO:0004375">
    <property type="term" value="F:glycine dehydrogenase (decarboxylating) activity"/>
    <property type="evidence" value="ECO:0007669"/>
    <property type="project" value="InterPro"/>
</dbReference>
<dbReference type="PANTHER" id="PTHR42806">
    <property type="entry name" value="GLYCINE CLEAVAGE SYSTEM P-PROTEIN"/>
    <property type="match status" value="1"/>
</dbReference>
<dbReference type="EMBL" id="BARV01011970">
    <property type="protein sequence ID" value="GAI14235.1"/>
    <property type="molecule type" value="Genomic_DNA"/>
</dbReference>
<evidence type="ECO:0000256" key="1">
    <source>
        <dbReference type="ARBA" id="ARBA00023002"/>
    </source>
</evidence>
<feature type="non-terminal residue" evidence="3">
    <location>
        <position position="150"/>
    </location>
</feature>
<organism evidence="3">
    <name type="scientific">marine sediment metagenome</name>
    <dbReference type="NCBI Taxonomy" id="412755"/>
    <lineage>
        <taxon>unclassified sequences</taxon>
        <taxon>metagenomes</taxon>
        <taxon>ecological metagenomes</taxon>
    </lineage>
</organism>
<dbReference type="AlphaFoldDB" id="X1MHP9"/>
<gene>
    <name evidence="3" type="ORF">S06H3_22402</name>
</gene>
<protein>
    <recommendedName>
        <fullName evidence="2">Glycine cleavage system P-protein N-terminal domain-containing protein</fullName>
    </recommendedName>
</protein>
<dbReference type="InterPro" id="IPR015422">
    <property type="entry name" value="PyrdxlP-dep_Trfase_small"/>
</dbReference>